<evidence type="ECO:0000256" key="1">
    <source>
        <dbReference type="SAM" id="Phobius"/>
    </source>
</evidence>
<dbReference type="AlphaFoldDB" id="A0A6C0AM36"/>
<feature type="transmembrane region" description="Helical" evidence="1">
    <location>
        <begin position="31"/>
        <end position="49"/>
    </location>
</feature>
<protein>
    <submittedName>
        <fullName evidence="2">Uncharacterized protein</fullName>
    </submittedName>
</protein>
<accession>A0A6C0AM36</accession>
<organism evidence="2">
    <name type="scientific">viral metagenome</name>
    <dbReference type="NCBI Taxonomy" id="1070528"/>
    <lineage>
        <taxon>unclassified sequences</taxon>
        <taxon>metagenomes</taxon>
        <taxon>organismal metagenomes</taxon>
    </lineage>
</organism>
<name>A0A6C0AM36_9ZZZZ</name>
<reference evidence="2" key="1">
    <citation type="journal article" date="2020" name="Nature">
        <title>Giant virus diversity and host interactions through global metagenomics.</title>
        <authorList>
            <person name="Schulz F."/>
            <person name="Roux S."/>
            <person name="Paez-Espino D."/>
            <person name="Jungbluth S."/>
            <person name="Walsh D.A."/>
            <person name="Denef V.J."/>
            <person name="McMahon K.D."/>
            <person name="Konstantinidis K.T."/>
            <person name="Eloe-Fadrosh E.A."/>
            <person name="Kyrpides N.C."/>
            <person name="Woyke T."/>
        </authorList>
    </citation>
    <scope>NUCLEOTIDE SEQUENCE</scope>
    <source>
        <strain evidence="2">GVMAG-S-1091796-13</strain>
    </source>
</reference>
<dbReference type="EMBL" id="MN740721">
    <property type="protein sequence ID" value="QHS80812.1"/>
    <property type="molecule type" value="Genomic_DNA"/>
</dbReference>
<sequence length="67" mass="8531">MFLFFVFLWFIFLLFFYFLRLYQVIPRLYQSYINYGLVIPVISIFKLFYRKKNIIIKIIEKLKNRYN</sequence>
<evidence type="ECO:0000313" key="2">
    <source>
        <dbReference type="EMBL" id="QHS80812.1"/>
    </source>
</evidence>
<keyword evidence="1" id="KW-0812">Transmembrane</keyword>
<proteinExistence type="predicted"/>
<keyword evidence="1" id="KW-0472">Membrane</keyword>
<keyword evidence="1" id="KW-1133">Transmembrane helix</keyword>